<evidence type="ECO:0000313" key="6">
    <source>
        <dbReference type="Proteomes" id="UP000596661"/>
    </source>
</evidence>
<dbReference type="PANTHER" id="PTHR38537:SF8">
    <property type="entry name" value="FILAMIN-A"/>
    <property type="match status" value="1"/>
</dbReference>
<proteinExistence type="predicted"/>
<dbReference type="PANTHER" id="PTHR38537">
    <property type="entry name" value="JITTERBUG, ISOFORM N"/>
    <property type="match status" value="1"/>
</dbReference>
<dbReference type="EMBL" id="UZAU01000634">
    <property type="status" value="NOT_ANNOTATED_CDS"/>
    <property type="molecule type" value="Genomic_DNA"/>
</dbReference>
<organism evidence="5 6">
    <name type="scientific">Cannabis sativa</name>
    <name type="common">Hemp</name>
    <name type="synonym">Marijuana</name>
    <dbReference type="NCBI Taxonomy" id="3483"/>
    <lineage>
        <taxon>Eukaryota</taxon>
        <taxon>Viridiplantae</taxon>
        <taxon>Streptophyta</taxon>
        <taxon>Embryophyta</taxon>
        <taxon>Tracheophyta</taxon>
        <taxon>Spermatophyta</taxon>
        <taxon>Magnoliopsida</taxon>
        <taxon>eudicotyledons</taxon>
        <taxon>Gunneridae</taxon>
        <taxon>Pentapetalae</taxon>
        <taxon>rosids</taxon>
        <taxon>fabids</taxon>
        <taxon>Rosales</taxon>
        <taxon>Cannabaceae</taxon>
        <taxon>Cannabis</taxon>
    </lineage>
</organism>
<dbReference type="GO" id="GO:0030036">
    <property type="term" value="P:actin cytoskeleton organization"/>
    <property type="evidence" value="ECO:0007669"/>
    <property type="project" value="InterPro"/>
</dbReference>
<sequence length="1309" mass="145999">MGLYILITIITLSLPFNLSYELKVNKGNPKPEFAFSWLDDKDTFKAGDIATIKIKVLTNLDKIDKNTFHPILIVNGKIGNSSYVSGVLTDFKGNDSDDWNIFFTTLTVGLFNVMINEDHYHVFDSSLHFKVEPGKIYPSVCLASWMGNINEFEAGSRARVLILPKDAFGNNVTSNSEDLSSYNFTVSALYANGSISDSPNINGIGWNGFGYIILEFTVVKAGEFFLLVHGGNHILSGTLLPFRVKPGSVEVSNCVVRWNYEPKAWQLFSKMELFIHQQDQYGNLVPGLYEFDAEVIEKEANLSIPIPDLYFEEVEPGIQLFSFSNLEPGTFLLKISDMKHNKSISNMPYPYNVFVGYCNGSNSVVNGTGLNNSIAGEIAEFSVYLKDSFLDPSPVEVERLQVEITREIDSYSIMPTISPIQIINVSALAREPRFDSNEAEVAPSPSVNLRNPPARNSSVLATSFNVTYTPDKSGVYGIRVYCGNIMLNGGHSFTKEVSAGEVDITLSRVVKFAPKVPKLIKNEVVVELMDSFHNPVMSQQSKLKLEVAASMKNASGFLSWDFSDNNNGSYTSHYTAKDIGNYQICASFDGKTFNPCPFEVNVYSSEYFPRAYDDAISVWEDESTAFDALGNDYFAGDNATIQEFSQPSHGTLLQYGRLLRYTPQKDYYGNDSFVYTISDLNGNLATASVNISVLTIPPQFISFPSQLQATEDEISPKFGGFSGFELRYSDMNEKISVNLSAQYGTIFLSPMLMQFWPTTKTKLSLYKGDGEAKVLVLEGTVEVVNFALKSIQYYGNENFYGNDTVRISTRNRHGVNNLNIPVFLDPINDPPFIHIPEFIILKSNEDESLVYDSKRDKFEFFIGDPDIQSFSGYKSQFMVLFSVEVNNGFLVTSLPAELINTTELKTMNSYMWQPLQTYVSISKHFKVKANGIRFRGTVNDCNNVMKQLYYNGGYHGAVLSVTVNDMGNYGCYPDCTENASVPLYTEANVNLIRRRPMSSFVSHALGSALVIESIVVLTLGVVVLSFTCKCAFALVKERSNNGINKTPVVSLKASALLAKQAWRLLTQPDSLLAKFLKCTMIHLSGITTHLVSTRFKRVIIMQRLLKILITAQARLQQISGGSSFGHSCYHKKSKILSSVLTMMRSPIATTLVRLKRMLLALSATKYGNLLAMLFSFARNYLHNFLSAQAKYNSKTSAPAQPLSSDAKPVSWSPPMLGNLKLNVDAAVDSTKKVTGVGTTIRDSFGNVKTALSKPIIGNFVAHEMEALAMFHNLNWDFNFISQLFKWKWMLYESPTFYANFDLQFFVSKI</sequence>
<accession>A0A803Q4Z9</accession>
<protein>
    <recommendedName>
        <fullName evidence="4">GEX2 N-terminal Ig-like domain-containing protein</fullName>
    </recommendedName>
</protein>
<feature type="chain" id="PRO_5030880682" description="GEX2 N-terminal Ig-like domain-containing protein" evidence="3">
    <location>
        <begin position="22"/>
        <end position="1309"/>
    </location>
</feature>
<dbReference type="InterPro" id="IPR013783">
    <property type="entry name" value="Ig-like_fold"/>
</dbReference>
<name>A0A803Q4Z9_CANSA</name>
<reference evidence="5" key="2">
    <citation type="submission" date="2021-03" db="UniProtKB">
        <authorList>
            <consortium name="EnsemblPlants"/>
        </authorList>
    </citation>
    <scope>IDENTIFICATION</scope>
</reference>
<evidence type="ECO:0000256" key="3">
    <source>
        <dbReference type="SAM" id="SignalP"/>
    </source>
</evidence>
<dbReference type="Gramene" id="evm.model.07.411">
    <property type="protein sequence ID" value="cds.evm.model.07.411"/>
    <property type="gene ID" value="evm.TU.07.411"/>
</dbReference>
<feature type="signal peptide" evidence="3">
    <location>
        <begin position="1"/>
        <end position="21"/>
    </location>
</feature>
<evidence type="ECO:0000256" key="1">
    <source>
        <dbReference type="ARBA" id="ARBA00022737"/>
    </source>
</evidence>
<dbReference type="Proteomes" id="UP000596661">
    <property type="component" value="Chromosome 7"/>
</dbReference>
<evidence type="ECO:0000313" key="5">
    <source>
        <dbReference type="EnsemblPlants" id="cds.evm.model.07.411"/>
    </source>
</evidence>
<dbReference type="OMA" id="MLMQFWQ"/>
<dbReference type="InterPro" id="IPR044801">
    <property type="entry name" value="Filamin"/>
</dbReference>
<dbReference type="GO" id="GO:0051015">
    <property type="term" value="F:actin filament binding"/>
    <property type="evidence" value="ECO:0007669"/>
    <property type="project" value="InterPro"/>
</dbReference>
<dbReference type="Gene3D" id="2.60.40.10">
    <property type="entry name" value="Immunoglobulins"/>
    <property type="match status" value="2"/>
</dbReference>
<dbReference type="InterPro" id="IPR014756">
    <property type="entry name" value="Ig_E-set"/>
</dbReference>
<dbReference type="InterPro" id="IPR056434">
    <property type="entry name" value="Ig_GEX2_N"/>
</dbReference>
<dbReference type="EnsemblPlants" id="evm.model.07.411">
    <property type="protein sequence ID" value="cds.evm.model.07.411"/>
    <property type="gene ID" value="evm.TU.07.411"/>
</dbReference>
<feature type="repeat" description="Filamin" evidence="2">
    <location>
        <begin position="564"/>
        <end position="602"/>
    </location>
</feature>
<feature type="domain" description="GEX2 N-terminal Ig-like" evidence="4">
    <location>
        <begin position="139"/>
        <end position="244"/>
    </location>
</feature>
<dbReference type="InterPro" id="IPR017868">
    <property type="entry name" value="Filamin/ABP280_repeat-like"/>
</dbReference>
<dbReference type="Gene3D" id="2.60.40.3440">
    <property type="match status" value="1"/>
</dbReference>
<dbReference type="PROSITE" id="PS50194">
    <property type="entry name" value="FILAMIN_REPEAT"/>
    <property type="match status" value="1"/>
</dbReference>
<dbReference type="Pfam" id="PF23616">
    <property type="entry name" value="Ig_GEX2_N"/>
    <property type="match status" value="2"/>
</dbReference>
<keyword evidence="3" id="KW-0732">Signal</keyword>
<feature type="domain" description="GEX2 N-terminal Ig-like" evidence="4">
    <location>
        <begin position="31"/>
        <end position="131"/>
    </location>
</feature>
<dbReference type="GO" id="GO:0048235">
    <property type="term" value="P:pollen sperm cell differentiation"/>
    <property type="evidence" value="ECO:0007669"/>
    <property type="project" value="TreeGrafter"/>
</dbReference>
<dbReference type="Pfam" id="PF17963">
    <property type="entry name" value="Big_9"/>
    <property type="match status" value="1"/>
</dbReference>
<dbReference type="SUPFAM" id="SSF81296">
    <property type="entry name" value="E set domains"/>
    <property type="match status" value="2"/>
</dbReference>
<evidence type="ECO:0000259" key="4">
    <source>
        <dbReference type="Pfam" id="PF23616"/>
    </source>
</evidence>
<keyword evidence="6" id="KW-1185">Reference proteome</keyword>
<keyword evidence="1" id="KW-0677">Repeat</keyword>
<reference evidence="5" key="1">
    <citation type="submission" date="2018-11" db="EMBL/GenBank/DDBJ databases">
        <authorList>
            <person name="Grassa J C."/>
        </authorList>
    </citation>
    <scope>NUCLEOTIDE SEQUENCE [LARGE SCALE GENOMIC DNA]</scope>
</reference>
<evidence type="ECO:0000256" key="2">
    <source>
        <dbReference type="PROSITE-ProRule" id="PRU00087"/>
    </source>
</evidence>